<dbReference type="EMBL" id="CP000557">
    <property type="protein sequence ID" value="ABO66349.1"/>
    <property type="molecule type" value="Genomic_DNA"/>
</dbReference>
<name>A4ILZ5_GEOTN</name>
<evidence type="ECO:0000313" key="2">
    <source>
        <dbReference type="EMBL" id="ABO66349.1"/>
    </source>
</evidence>
<dbReference type="HOGENOM" id="CLU_009834_7_2_9"/>
<evidence type="ECO:0000313" key="3">
    <source>
        <dbReference type="Proteomes" id="UP000001578"/>
    </source>
</evidence>
<evidence type="ECO:0000256" key="1">
    <source>
        <dbReference type="ARBA" id="ARBA00023239"/>
    </source>
</evidence>
<dbReference type="GO" id="GO:0005829">
    <property type="term" value="C:cytosol"/>
    <property type="evidence" value="ECO:0007669"/>
    <property type="project" value="TreeGrafter"/>
</dbReference>
<reference evidence="2 3" key="1">
    <citation type="journal article" date="2007" name="Proc. Natl. Acad. Sci. U.S.A.">
        <title>Genome and proteome of long-chain alkane degrading Geobacillus thermodenitrificans NG80-2 isolated from a deep-subsurface oil reservoir.</title>
        <authorList>
            <person name="Feng L."/>
            <person name="Wang W."/>
            <person name="Cheng J."/>
            <person name="Ren Y."/>
            <person name="Zhao G."/>
            <person name="Gao C."/>
            <person name="Tang Y."/>
            <person name="Liu X."/>
            <person name="Han W."/>
            <person name="Peng X."/>
            <person name="Liu R."/>
            <person name="Wang L."/>
        </authorList>
    </citation>
    <scope>NUCLEOTIDE SEQUENCE [LARGE SCALE GENOMIC DNA]</scope>
    <source>
        <strain evidence="2 3">NG80-2</strain>
    </source>
</reference>
<dbReference type="Proteomes" id="UP000001578">
    <property type="component" value="Chromosome"/>
</dbReference>
<dbReference type="Gene3D" id="3.90.226.10">
    <property type="entry name" value="2-enoyl-CoA Hydratase, Chain A, domain 1"/>
    <property type="match status" value="1"/>
</dbReference>
<accession>A4ILZ5</accession>
<protein>
    <submittedName>
        <fullName evidence="2">Enoyl-CoA hydratase</fullName>
    </submittedName>
</protein>
<dbReference type="SUPFAM" id="SSF52096">
    <property type="entry name" value="ClpP/crotonase"/>
    <property type="match status" value="1"/>
</dbReference>
<dbReference type="InterPro" id="IPR029045">
    <property type="entry name" value="ClpP/crotonase-like_dom_sf"/>
</dbReference>
<dbReference type="PANTHER" id="PTHR11941">
    <property type="entry name" value="ENOYL-COA HYDRATASE-RELATED"/>
    <property type="match status" value="1"/>
</dbReference>
<dbReference type="Pfam" id="PF00378">
    <property type="entry name" value="ECH_1"/>
    <property type="match status" value="1"/>
</dbReference>
<proteinExistence type="predicted"/>
<organism evidence="2 3">
    <name type="scientific">Geobacillus thermodenitrificans (strain NG80-2)</name>
    <dbReference type="NCBI Taxonomy" id="420246"/>
    <lineage>
        <taxon>Bacteria</taxon>
        <taxon>Bacillati</taxon>
        <taxon>Bacillota</taxon>
        <taxon>Bacilli</taxon>
        <taxon>Bacillales</taxon>
        <taxon>Anoxybacillaceae</taxon>
        <taxon>Geobacillus</taxon>
    </lineage>
</organism>
<gene>
    <name evidence="2" type="ordered locus">GTNG_0971</name>
</gene>
<dbReference type="KEGG" id="gtn:GTNG_0971"/>
<keyword evidence="1" id="KW-0456">Lyase</keyword>
<dbReference type="CDD" id="cd06558">
    <property type="entry name" value="crotonase-like"/>
    <property type="match status" value="1"/>
</dbReference>
<dbReference type="GO" id="GO:0016829">
    <property type="term" value="F:lyase activity"/>
    <property type="evidence" value="ECO:0007669"/>
    <property type="project" value="UniProtKB-KW"/>
</dbReference>
<sequence length="264" mass="29429">MHAQFIIRKGRHGMEAIVEHYNGIALFTICRPERRNAINFAVMHALEQAMEQAAADDKVKVFAITGAGDEAFCSGGDLREFGHLRGAEAKQMLRRMGELLYKLLTFPKPTAALVNGTAMGGGCELATACDFRFVKEGSRIGFVQGRLGITTGWGGASMLFEKLPYARALDLLLRAEPMAAEEMAMCGWADAVLSADRWCEQWQARLAPYTARSLAVLQAYKAVAGEKWRMTWFREQFFAEIDRCAGLWGSAEHEQALRPFLRKK</sequence>
<dbReference type="InterPro" id="IPR001753">
    <property type="entry name" value="Enoyl-CoA_hydra/iso"/>
</dbReference>
<dbReference type="eggNOG" id="COG1024">
    <property type="taxonomic scope" value="Bacteria"/>
</dbReference>
<dbReference type="AlphaFoldDB" id="A4ILZ5"/>
<dbReference type="PANTHER" id="PTHR11941:SF27">
    <property type="entry name" value="ETHYLMALONYL-COA DECARBOXYLASE"/>
    <property type="match status" value="1"/>
</dbReference>
<dbReference type="GO" id="GO:0006635">
    <property type="term" value="P:fatty acid beta-oxidation"/>
    <property type="evidence" value="ECO:0007669"/>
    <property type="project" value="TreeGrafter"/>
</dbReference>